<feature type="compositionally biased region" description="Basic and acidic residues" evidence="2">
    <location>
        <begin position="650"/>
        <end position="662"/>
    </location>
</feature>
<protein>
    <recommendedName>
        <fullName evidence="3">Kri1-like C-terminal domain-containing protein</fullName>
    </recommendedName>
</protein>
<dbReference type="InterPro" id="IPR024626">
    <property type="entry name" value="Kri1-like_C"/>
</dbReference>
<organism evidence="4 5">
    <name type="scientific">Chlamydomonas incerta</name>
    <dbReference type="NCBI Taxonomy" id="51695"/>
    <lineage>
        <taxon>Eukaryota</taxon>
        <taxon>Viridiplantae</taxon>
        <taxon>Chlorophyta</taxon>
        <taxon>core chlorophytes</taxon>
        <taxon>Chlorophyceae</taxon>
        <taxon>CS clade</taxon>
        <taxon>Chlamydomonadales</taxon>
        <taxon>Chlamydomonadaceae</taxon>
        <taxon>Chlamydomonas</taxon>
    </lineage>
</organism>
<feature type="region of interest" description="Disordered" evidence="2">
    <location>
        <begin position="160"/>
        <end position="260"/>
    </location>
</feature>
<dbReference type="GO" id="GO:0005730">
    <property type="term" value="C:nucleolus"/>
    <property type="evidence" value="ECO:0007669"/>
    <property type="project" value="TreeGrafter"/>
</dbReference>
<feature type="compositionally biased region" description="Basic residues" evidence="2">
    <location>
        <begin position="246"/>
        <end position="260"/>
    </location>
</feature>
<feature type="compositionally biased region" description="Gly residues" evidence="2">
    <location>
        <begin position="754"/>
        <end position="766"/>
    </location>
</feature>
<dbReference type="PANTHER" id="PTHR14490:SF5">
    <property type="entry name" value="PROTEIN KRI1 HOMOLOG"/>
    <property type="match status" value="1"/>
</dbReference>
<feature type="compositionally biased region" description="Basic and acidic residues" evidence="2">
    <location>
        <begin position="697"/>
        <end position="708"/>
    </location>
</feature>
<feature type="region of interest" description="Disordered" evidence="2">
    <location>
        <begin position="344"/>
        <end position="390"/>
    </location>
</feature>
<accession>A0A835SZD1</accession>
<dbReference type="EMBL" id="JAEHOC010000020">
    <property type="protein sequence ID" value="KAG2432858.1"/>
    <property type="molecule type" value="Genomic_DNA"/>
</dbReference>
<feature type="compositionally biased region" description="Basic and acidic residues" evidence="2">
    <location>
        <begin position="359"/>
        <end position="390"/>
    </location>
</feature>
<dbReference type="AlphaFoldDB" id="A0A835SZD1"/>
<comment type="caution">
    <text evidence="4">The sequence shown here is derived from an EMBL/GenBank/DDBJ whole genome shotgun (WGS) entry which is preliminary data.</text>
</comment>
<dbReference type="GO" id="GO:0030686">
    <property type="term" value="C:90S preribosome"/>
    <property type="evidence" value="ECO:0007669"/>
    <property type="project" value="TreeGrafter"/>
</dbReference>
<evidence type="ECO:0000259" key="3">
    <source>
        <dbReference type="Pfam" id="PF12936"/>
    </source>
</evidence>
<feature type="compositionally biased region" description="Acidic residues" evidence="2">
    <location>
        <begin position="457"/>
        <end position="471"/>
    </location>
</feature>
<sequence>MAPQKKKNLLDDEDGNNAPVDFSVRVNKEFAARFEHNERRRELHRLQAKYPEEAEKLARKIAREAAIAAGHQPAPDSDADSSDEEEEDEGEIPAETEAKIFETMLRIRQKDPAIYQKDVKFFEDEEEGGEEGAGAGAQQKVKKEKPMYLKDMIAKQALKYGPELSSDDDEAGGAGGRKAGDSRHPKAYDPEQEAMRKAFLAAATEAENGLDGEDALGGVLRARGRSAGGEDDEDDEEEEEEEAPKPKKQKKEKKEKKEKKVKKLADAYFADENDEDQFLKEYILNKGWVDREDGYVPSYREIVGDEDEEGGGGGGDGLDDDEDERYLRSADAFEAKYNFRYEEPGADRIVTHPRNVEGTVRKEDDRRKRQRDAKKARQEAAEAEAREDVKRMKNLKKQEIESKLDKLRNVAGVAAPAAVSLDDVLEGDFDPEEWDKKMAAAFNDDYYDAEEELEGLAEDLDLLGGDSDEELGIAGAGASSEGADDDVDDAGVGGQEDDEEEDGEEGEGKKKRKPVKFADIRKKIKEVDALSEDPEDEAAGRKKKRADPAELARQRNELQRLLEDYYKLDYEDNVAGIKTRFRYKPVDPSTFGLSVDDILRLDDRSLNQVVGIKRLAPYREEATKLRPNYKALEMVTAEAANAKQKRREYKKRDWEKGRDGRGGSKGGNWWQGKDARESGDGAGAGPGSAASNGSAEPEQKQDKGEGKGAADQQQQQQQERKRKEKEAGPGPGSRDGAAGGDGASKKRQREDGGAGRGQGNGQGHGQSHGHGHGHGHGKPREWTPKQVDPQQARLASYAVPTLKKDNAGAAGPGGYKRKRDQADGGKQQQQQPPKSDGPQMSRAQKKNLKRTQKRAEKKRSTPGEAKAGEA</sequence>
<reference evidence="4" key="1">
    <citation type="journal article" date="2020" name="bioRxiv">
        <title>Comparative genomics of Chlamydomonas.</title>
        <authorList>
            <person name="Craig R.J."/>
            <person name="Hasan A.R."/>
            <person name="Ness R.W."/>
            <person name="Keightley P.D."/>
        </authorList>
    </citation>
    <scope>NUCLEOTIDE SEQUENCE</scope>
    <source>
        <strain evidence="4">SAG 7.73</strain>
    </source>
</reference>
<dbReference type="PANTHER" id="PTHR14490">
    <property type="entry name" value="ZINC FINGER, ZZ TYPE"/>
    <property type="match status" value="1"/>
</dbReference>
<evidence type="ECO:0000256" key="1">
    <source>
        <dbReference type="ARBA" id="ARBA00007473"/>
    </source>
</evidence>
<evidence type="ECO:0000256" key="2">
    <source>
        <dbReference type="SAM" id="MobiDB-lite"/>
    </source>
</evidence>
<feature type="region of interest" description="Disordered" evidence="2">
    <location>
        <begin position="124"/>
        <end position="143"/>
    </location>
</feature>
<feature type="compositionally biased region" description="Basic residues" evidence="2">
    <location>
        <begin position="767"/>
        <end position="777"/>
    </location>
</feature>
<feature type="compositionally biased region" description="Acidic residues" evidence="2">
    <location>
        <begin position="482"/>
        <end position="505"/>
    </location>
</feature>
<feature type="region of interest" description="Disordered" evidence="2">
    <location>
        <begin position="457"/>
        <end position="514"/>
    </location>
</feature>
<feature type="region of interest" description="Disordered" evidence="2">
    <location>
        <begin position="528"/>
        <end position="551"/>
    </location>
</feature>
<feature type="region of interest" description="Disordered" evidence="2">
    <location>
        <begin position="639"/>
        <end position="870"/>
    </location>
</feature>
<name>A0A835SZD1_CHLIN</name>
<dbReference type="GO" id="GO:0000447">
    <property type="term" value="P:endonucleolytic cleavage in ITS1 to separate SSU-rRNA from 5.8S rRNA and LSU-rRNA from tricistronic rRNA transcript (SSU-rRNA, 5.8S rRNA, LSU-rRNA)"/>
    <property type="evidence" value="ECO:0007669"/>
    <property type="project" value="TreeGrafter"/>
</dbReference>
<feature type="region of interest" description="Disordered" evidence="2">
    <location>
        <begin position="1"/>
        <end position="20"/>
    </location>
</feature>
<feature type="region of interest" description="Disordered" evidence="2">
    <location>
        <begin position="301"/>
        <end position="326"/>
    </location>
</feature>
<dbReference type="Pfam" id="PF12936">
    <property type="entry name" value="Kri1_C"/>
    <property type="match status" value="1"/>
</dbReference>
<dbReference type="OrthoDB" id="10252032at2759"/>
<feature type="compositionally biased region" description="Gly residues" evidence="2">
    <location>
        <begin position="729"/>
        <end position="742"/>
    </location>
</feature>
<feature type="compositionally biased region" description="Basic residues" evidence="2">
    <location>
        <begin position="843"/>
        <end position="857"/>
    </location>
</feature>
<evidence type="ECO:0000313" key="5">
    <source>
        <dbReference type="Proteomes" id="UP000650467"/>
    </source>
</evidence>
<feature type="domain" description="Kri1-like C-terminal" evidence="3">
    <location>
        <begin position="557"/>
        <end position="630"/>
    </location>
</feature>
<feature type="compositionally biased region" description="Acidic residues" evidence="2">
    <location>
        <begin position="229"/>
        <end position="242"/>
    </location>
</feature>
<dbReference type="InterPro" id="IPR018034">
    <property type="entry name" value="Kri1"/>
</dbReference>
<feature type="compositionally biased region" description="Acidic residues" evidence="2">
    <location>
        <begin position="77"/>
        <end position="94"/>
    </location>
</feature>
<dbReference type="Pfam" id="PF05178">
    <property type="entry name" value="Kri1"/>
    <property type="match status" value="1"/>
</dbReference>
<feature type="region of interest" description="Disordered" evidence="2">
    <location>
        <begin position="61"/>
        <end position="98"/>
    </location>
</feature>
<feature type="compositionally biased region" description="Low complexity" evidence="2">
    <location>
        <begin position="824"/>
        <end position="839"/>
    </location>
</feature>
<proteinExistence type="inferred from homology"/>
<keyword evidence="5" id="KW-1185">Reference proteome</keyword>
<evidence type="ECO:0000313" key="4">
    <source>
        <dbReference type="EMBL" id="KAG2432858.1"/>
    </source>
</evidence>
<feature type="compositionally biased region" description="Basic and acidic residues" evidence="2">
    <location>
        <begin position="178"/>
        <end position="196"/>
    </location>
</feature>
<feature type="compositionally biased region" description="Low complexity" evidence="2">
    <location>
        <begin position="64"/>
        <end position="76"/>
    </location>
</feature>
<comment type="similarity">
    <text evidence="1">Belongs to the KRI1 family.</text>
</comment>
<feature type="compositionally biased region" description="Low complexity" evidence="2">
    <location>
        <begin position="472"/>
        <end position="481"/>
    </location>
</feature>
<gene>
    <name evidence="4" type="ORF">HXX76_008591</name>
</gene>
<feature type="compositionally biased region" description="Basic and acidic residues" evidence="2">
    <location>
        <begin position="718"/>
        <end position="727"/>
    </location>
</feature>
<feature type="compositionally biased region" description="Basic and acidic residues" evidence="2">
    <location>
        <begin position="858"/>
        <end position="870"/>
    </location>
</feature>
<dbReference type="Proteomes" id="UP000650467">
    <property type="component" value="Unassembled WGS sequence"/>
</dbReference>